<dbReference type="GeneID" id="81426150"/>
<protein>
    <submittedName>
        <fullName evidence="2">Uncharacterized protein</fullName>
    </submittedName>
</protein>
<feature type="region of interest" description="Disordered" evidence="1">
    <location>
        <begin position="1"/>
        <end position="58"/>
    </location>
</feature>
<name>A0A9W9LQQ8_9EURO</name>
<evidence type="ECO:0000313" key="2">
    <source>
        <dbReference type="EMBL" id="KAJ5169255.1"/>
    </source>
</evidence>
<proteinExistence type="predicted"/>
<dbReference type="AlphaFoldDB" id="A0A9W9LQQ8"/>
<reference evidence="2" key="1">
    <citation type="submission" date="2022-11" db="EMBL/GenBank/DDBJ databases">
        <authorList>
            <person name="Petersen C."/>
        </authorList>
    </citation>
    <scope>NUCLEOTIDE SEQUENCE</scope>
    <source>
        <strain evidence="2">IBT 26290</strain>
    </source>
</reference>
<sequence length="140" mass="15277">MHRSRLPIVEKYESKPTSPNTDTGHSSDRLANAAEEAVAVEPAASHKVQPGSGVPSRHRLVSETLWSARRPGWARERDGVGHSGHIIRNLASHRTNQGACRFPDHRENHRVDITGGSKPGKTAHDLDTSISMPPGRGMKD</sequence>
<feature type="region of interest" description="Disordered" evidence="1">
    <location>
        <begin position="97"/>
        <end position="140"/>
    </location>
</feature>
<reference evidence="2" key="2">
    <citation type="journal article" date="2023" name="IMA Fungus">
        <title>Comparative genomic study of the Penicillium genus elucidates a diverse pangenome and 15 lateral gene transfer events.</title>
        <authorList>
            <person name="Petersen C."/>
            <person name="Sorensen T."/>
            <person name="Nielsen M.R."/>
            <person name="Sondergaard T.E."/>
            <person name="Sorensen J.L."/>
            <person name="Fitzpatrick D.A."/>
            <person name="Frisvad J.C."/>
            <person name="Nielsen K.L."/>
        </authorList>
    </citation>
    <scope>NUCLEOTIDE SEQUENCE</scope>
    <source>
        <strain evidence="2">IBT 26290</strain>
    </source>
</reference>
<feature type="compositionally biased region" description="Polar residues" evidence="1">
    <location>
        <begin position="15"/>
        <end position="24"/>
    </location>
</feature>
<comment type="caution">
    <text evidence="2">The sequence shown here is derived from an EMBL/GenBank/DDBJ whole genome shotgun (WGS) entry which is preliminary data.</text>
</comment>
<evidence type="ECO:0000256" key="1">
    <source>
        <dbReference type="SAM" id="MobiDB-lite"/>
    </source>
</evidence>
<accession>A0A9W9LQQ8</accession>
<keyword evidence="3" id="KW-1185">Reference proteome</keyword>
<feature type="compositionally biased region" description="Low complexity" evidence="1">
    <location>
        <begin position="31"/>
        <end position="43"/>
    </location>
</feature>
<organism evidence="2 3">
    <name type="scientific">Penicillium canariense</name>
    <dbReference type="NCBI Taxonomy" id="189055"/>
    <lineage>
        <taxon>Eukaryota</taxon>
        <taxon>Fungi</taxon>
        <taxon>Dikarya</taxon>
        <taxon>Ascomycota</taxon>
        <taxon>Pezizomycotina</taxon>
        <taxon>Eurotiomycetes</taxon>
        <taxon>Eurotiomycetidae</taxon>
        <taxon>Eurotiales</taxon>
        <taxon>Aspergillaceae</taxon>
        <taxon>Penicillium</taxon>
    </lineage>
</organism>
<dbReference type="RefSeq" id="XP_056545716.1">
    <property type="nucleotide sequence ID" value="XM_056686974.1"/>
</dbReference>
<dbReference type="Proteomes" id="UP001149163">
    <property type="component" value="Unassembled WGS sequence"/>
</dbReference>
<evidence type="ECO:0000313" key="3">
    <source>
        <dbReference type="Proteomes" id="UP001149163"/>
    </source>
</evidence>
<feature type="compositionally biased region" description="Basic and acidic residues" evidence="1">
    <location>
        <begin position="102"/>
        <end position="112"/>
    </location>
</feature>
<dbReference type="EMBL" id="JAPQKN010000002">
    <property type="protein sequence ID" value="KAJ5169255.1"/>
    <property type="molecule type" value="Genomic_DNA"/>
</dbReference>
<gene>
    <name evidence="2" type="ORF">N7482_004849</name>
</gene>